<protein>
    <submittedName>
        <fullName evidence="1">Uncharacterized protein</fullName>
    </submittedName>
</protein>
<sequence>MITCYSTVLMAIEKQPMHYPRNIKHSTVHTCKYPNEIGNES</sequence>
<name>A0A2P2P210_RHIMU</name>
<evidence type="ECO:0000313" key="1">
    <source>
        <dbReference type="EMBL" id="MBX48767.1"/>
    </source>
</evidence>
<reference evidence="1" key="1">
    <citation type="submission" date="2018-02" db="EMBL/GenBank/DDBJ databases">
        <title>Rhizophora mucronata_Transcriptome.</title>
        <authorList>
            <person name="Meera S.P."/>
            <person name="Sreeshan A."/>
            <person name="Augustine A."/>
        </authorList>
    </citation>
    <scope>NUCLEOTIDE SEQUENCE</scope>
    <source>
        <tissue evidence="1">Leaf</tissue>
    </source>
</reference>
<proteinExistence type="predicted"/>
<accession>A0A2P2P210</accession>
<dbReference type="AlphaFoldDB" id="A0A2P2P210"/>
<dbReference type="EMBL" id="GGEC01068283">
    <property type="protein sequence ID" value="MBX48767.1"/>
    <property type="molecule type" value="Transcribed_RNA"/>
</dbReference>
<organism evidence="1">
    <name type="scientific">Rhizophora mucronata</name>
    <name type="common">Asiatic mangrove</name>
    <dbReference type="NCBI Taxonomy" id="61149"/>
    <lineage>
        <taxon>Eukaryota</taxon>
        <taxon>Viridiplantae</taxon>
        <taxon>Streptophyta</taxon>
        <taxon>Embryophyta</taxon>
        <taxon>Tracheophyta</taxon>
        <taxon>Spermatophyta</taxon>
        <taxon>Magnoliopsida</taxon>
        <taxon>eudicotyledons</taxon>
        <taxon>Gunneridae</taxon>
        <taxon>Pentapetalae</taxon>
        <taxon>rosids</taxon>
        <taxon>fabids</taxon>
        <taxon>Malpighiales</taxon>
        <taxon>Rhizophoraceae</taxon>
        <taxon>Rhizophora</taxon>
    </lineage>
</organism>